<dbReference type="PIRSF" id="PIRSF000114">
    <property type="entry name" value="Glycerol-3-P_dh"/>
    <property type="match status" value="1"/>
</dbReference>
<evidence type="ECO:0000256" key="7">
    <source>
        <dbReference type="HAMAP-Rule" id="MF_00394"/>
    </source>
</evidence>
<feature type="binding site" evidence="7">
    <location>
        <position position="265"/>
    </location>
    <ligand>
        <name>sn-glycerol 3-phosphate</name>
        <dbReference type="ChEBI" id="CHEBI:57597"/>
    </ligand>
</feature>
<feature type="binding site" evidence="7">
    <location>
        <position position="42"/>
    </location>
    <ligand>
        <name>NADPH</name>
        <dbReference type="ChEBI" id="CHEBI:57783"/>
    </ligand>
</feature>
<keyword evidence="3 7" id="KW-0560">Oxidoreductase</keyword>
<dbReference type="NCBIfam" id="NF000940">
    <property type="entry name" value="PRK00094.1-2"/>
    <property type="match status" value="1"/>
</dbReference>
<organism evidence="12 13">
    <name type="scientific">Steroidobacter flavus</name>
    <dbReference type="NCBI Taxonomy" id="1842136"/>
    <lineage>
        <taxon>Bacteria</taxon>
        <taxon>Pseudomonadati</taxon>
        <taxon>Pseudomonadota</taxon>
        <taxon>Gammaproteobacteria</taxon>
        <taxon>Steroidobacterales</taxon>
        <taxon>Steroidobacteraceae</taxon>
        <taxon>Steroidobacter</taxon>
    </lineage>
</organism>
<evidence type="ECO:0000256" key="6">
    <source>
        <dbReference type="ARBA" id="ARBA00023264"/>
    </source>
</evidence>
<comment type="pathway">
    <text evidence="7">Membrane lipid metabolism; glycerophospholipid metabolism.</text>
</comment>
<evidence type="ECO:0000313" key="13">
    <source>
        <dbReference type="Proteomes" id="UP001595904"/>
    </source>
</evidence>
<evidence type="ECO:0000256" key="4">
    <source>
        <dbReference type="ARBA" id="ARBA00023098"/>
    </source>
</evidence>
<sequence>MSVAPEAAADGSTCVVLGAGSWGTALAIQLARVALPTLLWGRDSIHLAELQRDRRNARYLPDAPFPEQLRVEPDLKTALQAGRDVIVAVPSHALRGMLEEIAPHLRANARVAWATKGFEVSTGLLPHQVAREVLGESVPTAVISGPTFAKEVGAGLPTAMTIAATDSSYAAELAQRFSGQNFRAYTSTDITGVEVGGAIKNVMAIGAGISDGLGFGANTRIALIARGLVEMTRLGVALGAKKETFMGLAGLGDLVLTCTDNQSRNRRFGLALASGEKVDAAQKTIGQVVEGVLAANAVRTVAQRAGVEMPICEQVYRVVYEGVAPKAAVKELMSRALKPE</sequence>
<dbReference type="InterPro" id="IPR036291">
    <property type="entry name" value="NAD(P)-bd_dom_sf"/>
</dbReference>
<feature type="domain" description="Glycerol-3-phosphate dehydrogenase NAD-dependent C-terminal" evidence="11">
    <location>
        <begin position="189"/>
        <end position="329"/>
    </location>
</feature>
<feature type="binding site" evidence="7">
    <location>
        <position position="116"/>
    </location>
    <ligand>
        <name>sn-glycerol 3-phosphate</name>
        <dbReference type="ChEBI" id="CHEBI:57597"/>
    </ligand>
</feature>
<evidence type="ECO:0000256" key="2">
    <source>
        <dbReference type="ARBA" id="ARBA00022516"/>
    </source>
</evidence>
<evidence type="ECO:0000256" key="5">
    <source>
        <dbReference type="ARBA" id="ARBA00023209"/>
    </source>
</evidence>
<comment type="caution">
    <text evidence="12">The sequence shown here is derived from an EMBL/GenBank/DDBJ whole genome shotgun (WGS) entry which is preliminary data.</text>
</comment>
<keyword evidence="7" id="KW-0521">NADP</keyword>
<dbReference type="PANTHER" id="PTHR11728">
    <property type="entry name" value="GLYCEROL-3-PHOSPHATE DEHYDROGENASE"/>
    <property type="match status" value="1"/>
</dbReference>
<dbReference type="InterPro" id="IPR013328">
    <property type="entry name" value="6PGD_dom2"/>
</dbReference>
<dbReference type="InterPro" id="IPR011128">
    <property type="entry name" value="G3P_DH_NAD-dep_N"/>
</dbReference>
<feature type="binding site" evidence="7">
    <location>
        <position position="263"/>
    </location>
    <ligand>
        <name>sn-glycerol 3-phosphate</name>
        <dbReference type="ChEBI" id="CHEBI:57597"/>
    </ligand>
</feature>
<feature type="active site" description="Proton acceptor" evidence="7">
    <location>
        <position position="200"/>
    </location>
</feature>
<comment type="catalytic activity">
    <reaction evidence="7 9">
        <text>sn-glycerol 3-phosphate + NADP(+) = dihydroxyacetone phosphate + NADPH + H(+)</text>
        <dbReference type="Rhea" id="RHEA:11096"/>
        <dbReference type="ChEBI" id="CHEBI:15378"/>
        <dbReference type="ChEBI" id="CHEBI:57597"/>
        <dbReference type="ChEBI" id="CHEBI:57642"/>
        <dbReference type="ChEBI" id="CHEBI:57783"/>
        <dbReference type="ChEBI" id="CHEBI:58349"/>
        <dbReference type="EC" id="1.1.1.94"/>
    </reaction>
</comment>
<feature type="binding site" evidence="7">
    <location>
        <position position="253"/>
    </location>
    <ligand>
        <name>sn-glycerol 3-phosphate</name>
        <dbReference type="ChEBI" id="CHEBI:57597"/>
    </ligand>
</feature>
<dbReference type="SUPFAM" id="SSF51735">
    <property type="entry name" value="NAD(P)-binding Rossmann-fold domains"/>
    <property type="match status" value="1"/>
</dbReference>
<dbReference type="GO" id="GO:0047952">
    <property type="term" value="F:glycerol-3-phosphate dehydrogenase [NAD(P)+] activity"/>
    <property type="evidence" value="ECO:0007669"/>
    <property type="project" value="UniProtKB-EC"/>
</dbReference>
<comment type="function">
    <text evidence="7">Catalyzes the reduction of the glycolytic intermediate dihydroxyacetone phosphate (DHAP) to sn-glycerol 3-phosphate (G3P), the key precursor for phospholipid synthesis.</text>
</comment>
<feature type="binding site" evidence="7">
    <location>
        <position position="264"/>
    </location>
    <ligand>
        <name>NADPH</name>
        <dbReference type="ChEBI" id="CHEBI:57783"/>
    </ligand>
</feature>
<keyword evidence="6 7" id="KW-1208">Phospholipid metabolism</keyword>
<feature type="binding site" evidence="7">
    <location>
        <position position="59"/>
    </location>
    <ligand>
        <name>NADPH</name>
        <dbReference type="ChEBI" id="CHEBI:57783"/>
    </ligand>
</feature>
<feature type="binding site" evidence="7">
    <location>
        <position position="288"/>
    </location>
    <ligand>
        <name>NADPH</name>
        <dbReference type="ChEBI" id="CHEBI:57783"/>
    </ligand>
</feature>
<dbReference type="InterPro" id="IPR008927">
    <property type="entry name" value="6-PGluconate_DH-like_C_sf"/>
</dbReference>
<comment type="catalytic activity">
    <reaction evidence="7">
        <text>sn-glycerol 3-phosphate + NAD(+) = dihydroxyacetone phosphate + NADH + H(+)</text>
        <dbReference type="Rhea" id="RHEA:11092"/>
        <dbReference type="ChEBI" id="CHEBI:15378"/>
        <dbReference type="ChEBI" id="CHEBI:57540"/>
        <dbReference type="ChEBI" id="CHEBI:57597"/>
        <dbReference type="ChEBI" id="CHEBI:57642"/>
        <dbReference type="ChEBI" id="CHEBI:57945"/>
        <dbReference type="EC" id="1.1.1.94"/>
    </reaction>
</comment>
<dbReference type="PROSITE" id="PS00957">
    <property type="entry name" value="NAD_G3PDH"/>
    <property type="match status" value="1"/>
</dbReference>
<accession>A0ABV8SS51</accession>
<dbReference type="EC" id="1.1.1.94" evidence="7"/>
<evidence type="ECO:0000259" key="10">
    <source>
        <dbReference type="Pfam" id="PF01210"/>
    </source>
</evidence>
<feature type="binding site" evidence="7">
    <location>
        <position position="145"/>
    </location>
    <ligand>
        <name>sn-glycerol 3-phosphate</name>
        <dbReference type="ChEBI" id="CHEBI:57597"/>
    </ligand>
</feature>
<keyword evidence="7" id="KW-0963">Cytoplasm</keyword>
<dbReference type="Gene3D" id="3.40.50.720">
    <property type="entry name" value="NAD(P)-binding Rossmann-like Domain"/>
    <property type="match status" value="1"/>
</dbReference>
<evidence type="ECO:0000256" key="1">
    <source>
        <dbReference type="ARBA" id="ARBA00011009"/>
    </source>
</evidence>
<protein>
    <recommendedName>
        <fullName evidence="7">Glycerol-3-phosphate dehydrogenase [NAD(P)+]</fullName>
        <ecNumber evidence="7">1.1.1.94</ecNumber>
    </recommendedName>
    <alternativeName>
        <fullName evidence="7">NAD(P)(+)-dependent glycerol-3-phosphate dehydrogenase</fullName>
    </alternativeName>
    <alternativeName>
        <fullName evidence="7">NAD(P)H-dependent dihydroxyacetone-phosphate reductase</fullName>
    </alternativeName>
</protein>
<feature type="binding site" evidence="7">
    <location>
        <position position="264"/>
    </location>
    <ligand>
        <name>sn-glycerol 3-phosphate</name>
        <dbReference type="ChEBI" id="CHEBI:57597"/>
    </ligand>
</feature>
<keyword evidence="7" id="KW-0547">Nucleotide-binding</keyword>
<reference evidence="13" key="1">
    <citation type="journal article" date="2019" name="Int. J. Syst. Evol. Microbiol.">
        <title>The Global Catalogue of Microorganisms (GCM) 10K type strain sequencing project: providing services to taxonomists for standard genome sequencing and annotation.</title>
        <authorList>
            <consortium name="The Broad Institute Genomics Platform"/>
            <consortium name="The Broad Institute Genome Sequencing Center for Infectious Disease"/>
            <person name="Wu L."/>
            <person name="Ma J."/>
        </authorList>
    </citation>
    <scope>NUCLEOTIDE SEQUENCE [LARGE SCALE GENOMIC DNA]</scope>
    <source>
        <strain evidence="13">CGMCC 1.10759</strain>
    </source>
</reference>
<keyword evidence="4 7" id="KW-0443">Lipid metabolism</keyword>
<feature type="domain" description="Glycerol-3-phosphate dehydrogenase NAD-dependent N-terminal" evidence="10">
    <location>
        <begin position="15"/>
        <end position="169"/>
    </location>
</feature>
<comment type="similarity">
    <text evidence="1 7 8">Belongs to the NAD-dependent glycerol-3-phosphate dehydrogenase family.</text>
</comment>
<feature type="binding site" evidence="7">
    <location>
        <position position="200"/>
    </location>
    <ligand>
        <name>sn-glycerol 3-phosphate</name>
        <dbReference type="ChEBI" id="CHEBI:57597"/>
    </ligand>
</feature>
<dbReference type="SUPFAM" id="SSF48179">
    <property type="entry name" value="6-phosphogluconate dehydrogenase C-terminal domain-like"/>
    <property type="match status" value="1"/>
</dbReference>
<feature type="binding site" evidence="7">
    <location>
        <position position="147"/>
    </location>
    <ligand>
        <name>sn-glycerol 3-phosphate</name>
        <dbReference type="ChEBI" id="CHEBI:57597"/>
    </ligand>
</feature>
<feature type="binding site" evidence="7">
    <location>
        <position position="290"/>
    </location>
    <ligand>
        <name>NADPH</name>
        <dbReference type="ChEBI" id="CHEBI:57783"/>
    </ligand>
</feature>
<dbReference type="HAMAP" id="MF_00394">
    <property type="entry name" value="NAD_Glyc3P_dehydrog"/>
    <property type="match status" value="1"/>
</dbReference>
<evidence type="ECO:0000256" key="3">
    <source>
        <dbReference type="ARBA" id="ARBA00023002"/>
    </source>
</evidence>
<dbReference type="InterPro" id="IPR006168">
    <property type="entry name" value="G3P_DH_NAD-dep"/>
</dbReference>
<gene>
    <name evidence="7 12" type="primary">gpsA</name>
    <name evidence="12" type="ORF">ACFPN2_14105</name>
</gene>
<evidence type="ECO:0000313" key="12">
    <source>
        <dbReference type="EMBL" id="MFC4310221.1"/>
    </source>
</evidence>
<dbReference type="Pfam" id="PF07479">
    <property type="entry name" value="NAD_Gly3P_dh_C"/>
    <property type="match status" value="1"/>
</dbReference>
<dbReference type="PRINTS" id="PR00077">
    <property type="entry name" value="GPDHDRGNASE"/>
</dbReference>
<proteinExistence type="inferred from homology"/>
<dbReference type="PANTHER" id="PTHR11728:SF1">
    <property type="entry name" value="GLYCEROL-3-PHOSPHATE DEHYDROGENASE [NAD(+)] 2, CHLOROPLASTIC"/>
    <property type="match status" value="1"/>
</dbReference>
<comment type="caution">
    <text evidence="7">Lacks conserved residue(s) required for the propagation of feature annotation.</text>
</comment>
<feature type="binding site" evidence="7">
    <location>
        <position position="149"/>
    </location>
    <ligand>
        <name>NADPH</name>
        <dbReference type="ChEBI" id="CHEBI:57783"/>
    </ligand>
</feature>
<dbReference type="Pfam" id="PF01210">
    <property type="entry name" value="NAD_Gly3P_dh_N"/>
    <property type="match status" value="1"/>
</dbReference>
<name>A0ABV8SS51_9GAMM</name>
<keyword evidence="2 7" id="KW-0444">Lipid biosynthesis</keyword>
<dbReference type="Gene3D" id="1.10.1040.10">
    <property type="entry name" value="N-(1-d-carboxylethyl)-l-norvaline Dehydrogenase, domain 2"/>
    <property type="match status" value="1"/>
</dbReference>
<evidence type="ECO:0000259" key="11">
    <source>
        <dbReference type="Pfam" id="PF07479"/>
    </source>
</evidence>
<dbReference type="InterPro" id="IPR006109">
    <property type="entry name" value="G3P_DH_NAD-dep_C"/>
</dbReference>
<keyword evidence="7 8" id="KW-0520">NAD</keyword>
<keyword evidence="13" id="KW-1185">Reference proteome</keyword>
<dbReference type="EMBL" id="JBHSDU010000003">
    <property type="protein sequence ID" value="MFC4310221.1"/>
    <property type="molecule type" value="Genomic_DNA"/>
</dbReference>
<evidence type="ECO:0000256" key="8">
    <source>
        <dbReference type="RuleBase" id="RU000437"/>
    </source>
</evidence>
<dbReference type="NCBIfam" id="NF000942">
    <property type="entry name" value="PRK00094.1-4"/>
    <property type="match status" value="1"/>
</dbReference>
<evidence type="ECO:0000256" key="9">
    <source>
        <dbReference type="RuleBase" id="RU000439"/>
    </source>
</evidence>
<feature type="binding site" evidence="7">
    <location>
        <position position="22"/>
    </location>
    <ligand>
        <name>NADPH</name>
        <dbReference type="ChEBI" id="CHEBI:57783"/>
    </ligand>
</feature>
<dbReference type="NCBIfam" id="NF000939">
    <property type="entry name" value="PRK00094.1-1"/>
    <property type="match status" value="1"/>
</dbReference>
<feature type="binding site" evidence="7">
    <location>
        <position position="21"/>
    </location>
    <ligand>
        <name>NADPH</name>
        <dbReference type="ChEBI" id="CHEBI:57783"/>
    </ligand>
</feature>
<comment type="subcellular location">
    <subcellularLocation>
        <location evidence="7">Cytoplasm</location>
    </subcellularLocation>
</comment>
<dbReference type="RefSeq" id="WP_380597537.1">
    <property type="nucleotide sequence ID" value="NZ_JBHSDU010000003.1"/>
</dbReference>
<feature type="binding site" evidence="7">
    <location>
        <position position="116"/>
    </location>
    <ligand>
        <name>NADPH</name>
        <dbReference type="ChEBI" id="CHEBI:57783"/>
    </ligand>
</feature>
<keyword evidence="5 7" id="KW-0594">Phospholipid biosynthesis</keyword>
<dbReference type="Proteomes" id="UP001595904">
    <property type="component" value="Unassembled WGS sequence"/>
</dbReference>